<dbReference type="EMBL" id="LDZY01000007">
    <property type="protein sequence ID" value="KLU65730.1"/>
    <property type="molecule type" value="Genomic_DNA"/>
</dbReference>
<evidence type="ECO:0000313" key="1">
    <source>
        <dbReference type="EMBL" id="KLU65730.1"/>
    </source>
</evidence>
<dbReference type="Proteomes" id="UP000036356">
    <property type="component" value="Unassembled WGS sequence"/>
</dbReference>
<evidence type="ECO:0000313" key="2">
    <source>
        <dbReference type="Proteomes" id="UP000036356"/>
    </source>
</evidence>
<gene>
    <name evidence="1" type="ORF">DEAC_c23600</name>
</gene>
<comment type="caution">
    <text evidence="1">The sequence shown here is derived from an EMBL/GenBank/DDBJ whole genome shotgun (WGS) entry which is preliminary data.</text>
</comment>
<reference evidence="1 2" key="1">
    <citation type="submission" date="2015-06" db="EMBL/GenBank/DDBJ databases">
        <title>Draft genome of the moderately acidophilic sulfate reducer Candidatus Desulfosporosinus acididurans strain M1.</title>
        <authorList>
            <person name="Poehlein A."/>
            <person name="Petzsch P."/>
            <person name="Johnson B.D."/>
            <person name="Schloemann M."/>
            <person name="Daniel R."/>
            <person name="Muehling M."/>
        </authorList>
    </citation>
    <scope>NUCLEOTIDE SEQUENCE [LARGE SCALE GENOMIC DNA]</scope>
    <source>
        <strain evidence="1 2">M1</strain>
    </source>
</reference>
<dbReference type="STRING" id="476652.DEAC_c23600"/>
<dbReference type="PATRIC" id="fig|476652.3.peg.2453"/>
<proteinExistence type="predicted"/>
<dbReference type="RefSeq" id="WP_047810210.1">
    <property type="nucleotide sequence ID" value="NZ_LDZY01000007.1"/>
</dbReference>
<keyword evidence="2" id="KW-1185">Reference proteome</keyword>
<name>A0A0J1FQE8_9FIRM</name>
<evidence type="ECO:0008006" key="3">
    <source>
        <dbReference type="Google" id="ProtNLM"/>
    </source>
</evidence>
<sequence>MANTLTVNGTALPEPQKITNNLYMIGDSKRNAAGTMNLQYIANKRKYNIQWGTMSASQLTTVISQLKSSTPQFSLTVLDPGLAGGSYTGTFYAGDLAYDDVKIDSFGNVVFNNIKIDLIEC</sequence>
<protein>
    <recommendedName>
        <fullName evidence="3">Phage-like element PBSX protein XkdM</fullName>
    </recommendedName>
</protein>
<dbReference type="AlphaFoldDB" id="A0A0J1FQE8"/>
<accession>A0A0J1FQE8</accession>
<organism evidence="1 2">
    <name type="scientific">Desulfosporosinus acididurans</name>
    <dbReference type="NCBI Taxonomy" id="476652"/>
    <lineage>
        <taxon>Bacteria</taxon>
        <taxon>Bacillati</taxon>
        <taxon>Bacillota</taxon>
        <taxon>Clostridia</taxon>
        <taxon>Eubacteriales</taxon>
        <taxon>Desulfitobacteriaceae</taxon>
        <taxon>Desulfosporosinus</taxon>
    </lineage>
</organism>